<name>A0A9P0EAI0_9HYPO</name>
<sequence length="412" mass="46243">MEVVNRTNQPVVVTRSLILLRLPIFSNRVHQLHQPVVCPDELRNVVGNELAAHVLLPVLRPVRCGNSHGIEQLLVRPYPRRQLTQLLDVINERESRLPVQRLLPVRVPNLAVLLHRVHREPLYAQPVAADLLHLLFLIRVARGGELAVPWPLVARVAYRHAPVRRPCRQTLDLLRELANIHVALLEQRQRRVMVHLRARLGVVHNPLYLINVGGEIQQREHAVPGVRRLRDVVVPLQHQTGREDLEEQIALVVLGPEPRPARDDAVEETPRGGVVVGVQPLQQEVPPRRLALLDLLPHPAGRLLDGQQEVVREHGRAAHDGHVRGDGEFLEDPQPLPVAPPTERVVRLLHPLEVLLVVVQHLQAVPVAERAAYSGQVVRVKVSSAQSRGESAAGAGGRRTRRIWRRSTPRAS</sequence>
<feature type="region of interest" description="Disordered" evidence="1">
    <location>
        <begin position="384"/>
        <end position="412"/>
    </location>
</feature>
<evidence type="ECO:0000313" key="2">
    <source>
        <dbReference type="EMBL" id="CAH0047766.1"/>
    </source>
</evidence>
<dbReference type="EMBL" id="CABFOC020000031">
    <property type="protein sequence ID" value="CAH0047766.1"/>
    <property type="molecule type" value="Genomic_DNA"/>
</dbReference>
<evidence type="ECO:0000313" key="3">
    <source>
        <dbReference type="Proteomes" id="UP000775872"/>
    </source>
</evidence>
<accession>A0A9P0EAI0</accession>
<keyword evidence="3" id="KW-1185">Reference proteome</keyword>
<protein>
    <submittedName>
        <fullName evidence="2">Uncharacterized protein</fullName>
    </submittedName>
</protein>
<gene>
    <name evidence="2" type="ORF">CSOL1703_00013787</name>
</gene>
<evidence type="ECO:0000256" key="1">
    <source>
        <dbReference type="SAM" id="MobiDB-lite"/>
    </source>
</evidence>
<dbReference type="AlphaFoldDB" id="A0A9P0EAI0"/>
<feature type="compositionally biased region" description="Basic residues" evidence="1">
    <location>
        <begin position="398"/>
        <end position="412"/>
    </location>
</feature>
<feature type="compositionally biased region" description="Low complexity" evidence="1">
    <location>
        <begin position="384"/>
        <end position="393"/>
    </location>
</feature>
<comment type="caution">
    <text evidence="2">The sequence shown here is derived from an EMBL/GenBank/DDBJ whole genome shotgun (WGS) entry which is preliminary data.</text>
</comment>
<dbReference type="Proteomes" id="UP000775872">
    <property type="component" value="Unassembled WGS sequence"/>
</dbReference>
<organism evidence="2 3">
    <name type="scientific">Clonostachys solani</name>
    <dbReference type="NCBI Taxonomy" id="160281"/>
    <lineage>
        <taxon>Eukaryota</taxon>
        <taxon>Fungi</taxon>
        <taxon>Dikarya</taxon>
        <taxon>Ascomycota</taxon>
        <taxon>Pezizomycotina</taxon>
        <taxon>Sordariomycetes</taxon>
        <taxon>Hypocreomycetidae</taxon>
        <taxon>Hypocreales</taxon>
        <taxon>Bionectriaceae</taxon>
        <taxon>Clonostachys</taxon>
    </lineage>
</organism>
<reference evidence="2" key="1">
    <citation type="submission" date="2021-10" db="EMBL/GenBank/DDBJ databases">
        <authorList>
            <person name="Piombo E."/>
        </authorList>
    </citation>
    <scope>NUCLEOTIDE SEQUENCE</scope>
</reference>
<proteinExistence type="predicted"/>